<keyword evidence="3" id="KW-1185">Reference proteome</keyword>
<protein>
    <recommendedName>
        <fullName evidence="4">LigA protein</fullName>
    </recommendedName>
</protein>
<dbReference type="Proteomes" id="UP000660554">
    <property type="component" value="Unassembled WGS sequence"/>
</dbReference>
<feature type="compositionally biased region" description="Basic and acidic residues" evidence="1">
    <location>
        <begin position="496"/>
        <end position="510"/>
    </location>
</feature>
<evidence type="ECO:0000313" key="3">
    <source>
        <dbReference type="Proteomes" id="UP000660554"/>
    </source>
</evidence>
<evidence type="ECO:0000256" key="1">
    <source>
        <dbReference type="SAM" id="MobiDB-lite"/>
    </source>
</evidence>
<sequence length="510" mass="54518">MNPGPGPAVEQDIQPDTDPPHPSASPGGGQHSSLRENRQRVDSGVALMGNVGGDFTFLNIGAWNDEATEQFLTPRLREGPYPADEVRGRLYGFVEPPSYTRCRKTLDSRIVLLRARPGTGGTTAAFALLAERHGQGGVTGLDAMADLSVWRPKAGRGYLLQGLPAASARSLGDVRLQGLAEALHGAGAHLIVTMAQDTRLPPDANRWEEVHAAPEPHGIAEKRLRLMAAEGRLDASQLDAALKHLASREFTDYLSRHSLPGDAVDLADGLQQSAETTASTAAVLADLLTGTEAAARSALAQARHSADGVSLMAAVALLPGQDRTVIEQFAATMRPLLGERAAEAGRNEPPSDQSPDVLGPSLEDRLDAIGARPLAPRSSPTDRYRYPVQPIVFSGRHRAATLLRHLWLDFEGMPEVLWGVLEQLRYQPGLDLCAGEAIGRVLAHATGPGALSQLHRFASSDVRWRRRLVAVALGEIVQHPPGVRCGQGTDAPVEPGIDRAPLHGRRDLRG</sequence>
<organism evidence="2 3">
    <name type="scientific">Streptomyces virginiae</name>
    <name type="common">Streptomyces cinnamonensis</name>
    <dbReference type="NCBI Taxonomy" id="1961"/>
    <lineage>
        <taxon>Bacteria</taxon>
        <taxon>Bacillati</taxon>
        <taxon>Actinomycetota</taxon>
        <taxon>Actinomycetes</taxon>
        <taxon>Kitasatosporales</taxon>
        <taxon>Streptomycetaceae</taxon>
        <taxon>Streptomyces</taxon>
    </lineage>
</organism>
<gene>
    <name evidence="2" type="ORF">Scinn_16300</name>
</gene>
<dbReference type="EMBL" id="BNDV01000007">
    <property type="protein sequence ID" value="GHI12167.1"/>
    <property type="molecule type" value="Genomic_DNA"/>
</dbReference>
<proteinExistence type="predicted"/>
<evidence type="ECO:0000313" key="2">
    <source>
        <dbReference type="EMBL" id="GHI12167.1"/>
    </source>
</evidence>
<name>A0ABQ3NHC8_STRVG</name>
<feature type="region of interest" description="Disordered" evidence="1">
    <location>
        <begin position="1"/>
        <end position="36"/>
    </location>
</feature>
<reference evidence="3" key="1">
    <citation type="submission" date="2020-09" db="EMBL/GenBank/DDBJ databases">
        <title>Whole genome shotgun sequence of Streptomyces cinnamonensis NBRC 15873.</title>
        <authorList>
            <person name="Komaki H."/>
            <person name="Tamura T."/>
        </authorList>
    </citation>
    <scope>NUCLEOTIDE SEQUENCE [LARGE SCALE GENOMIC DNA]</scope>
    <source>
        <strain evidence="3">NBRC 15873</strain>
    </source>
</reference>
<feature type="region of interest" description="Disordered" evidence="1">
    <location>
        <begin position="483"/>
        <end position="510"/>
    </location>
</feature>
<evidence type="ECO:0008006" key="4">
    <source>
        <dbReference type="Google" id="ProtNLM"/>
    </source>
</evidence>
<accession>A0ABQ3NHC8</accession>
<feature type="region of interest" description="Disordered" evidence="1">
    <location>
        <begin position="342"/>
        <end position="361"/>
    </location>
</feature>
<comment type="caution">
    <text evidence="2">The sequence shown here is derived from an EMBL/GenBank/DDBJ whole genome shotgun (WGS) entry which is preliminary data.</text>
</comment>